<sequence length="311" mass="34140">MQQLLRRQGFDPLTSTRSAGSKVSASKNLDLGYQKSMQDPNHAYEFMCICDPTVDEDEYDEEEEEEEEGEGGDKPSCDGGKTCPCNKTAVSLPSHPYTITRAGHRRADKARKAEEWREMWALVESIVLFIEVGGGADMCMADDGERVQELAASIARLVLTTLSTLESHDQLKEGSDIRNLGWMMSLTHAMSGTLREMNVMGPTAPSKAKAFKFNPDNLDLYVCAFAHRHSITIPGVSEDDMAEAAHMAMPKAGAKDHWGWTRGSARVAGGDRFDITTMSSAERKEAAFDEKDPIPAKVMESIKKGEPACIG</sequence>
<dbReference type="Proteomes" id="UP000887229">
    <property type="component" value="Unassembled WGS sequence"/>
</dbReference>
<dbReference type="GeneID" id="70295945"/>
<protein>
    <submittedName>
        <fullName evidence="2">Uncharacterized protein</fullName>
    </submittedName>
</protein>
<feature type="compositionally biased region" description="Polar residues" evidence="1">
    <location>
        <begin position="13"/>
        <end position="27"/>
    </location>
</feature>
<dbReference type="EMBL" id="MU251255">
    <property type="protein sequence ID" value="KAG9254111.1"/>
    <property type="molecule type" value="Genomic_DNA"/>
</dbReference>
<evidence type="ECO:0000313" key="3">
    <source>
        <dbReference type="Proteomes" id="UP000887229"/>
    </source>
</evidence>
<evidence type="ECO:0000313" key="2">
    <source>
        <dbReference type="EMBL" id="KAG9254111.1"/>
    </source>
</evidence>
<gene>
    <name evidence="2" type="ORF">F5Z01DRAFT_674427</name>
</gene>
<feature type="compositionally biased region" description="Acidic residues" evidence="1">
    <location>
        <begin position="56"/>
        <end position="70"/>
    </location>
</feature>
<evidence type="ECO:0000256" key="1">
    <source>
        <dbReference type="SAM" id="MobiDB-lite"/>
    </source>
</evidence>
<feature type="region of interest" description="Disordered" evidence="1">
    <location>
        <begin position="1"/>
        <end position="27"/>
    </location>
</feature>
<accession>A0A9P7ZLF7</accession>
<feature type="region of interest" description="Disordered" evidence="1">
    <location>
        <begin position="56"/>
        <end position="79"/>
    </location>
</feature>
<dbReference type="OrthoDB" id="10037289at2759"/>
<name>A0A9P7ZLF7_9HYPO</name>
<dbReference type="RefSeq" id="XP_046118035.1">
    <property type="nucleotide sequence ID" value="XM_046265042.1"/>
</dbReference>
<organism evidence="2 3">
    <name type="scientific">Emericellopsis atlantica</name>
    <dbReference type="NCBI Taxonomy" id="2614577"/>
    <lineage>
        <taxon>Eukaryota</taxon>
        <taxon>Fungi</taxon>
        <taxon>Dikarya</taxon>
        <taxon>Ascomycota</taxon>
        <taxon>Pezizomycotina</taxon>
        <taxon>Sordariomycetes</taxon>
        <taxon>Hypocreomycetidae</taxon>
        <taxon>Hypocreales</taxon>
        <taxon>Bionectriaceae</taxon>
        <taxon>Emericellopsis</taxon>
    </lineage>
</organism>
<keyword evidence="3" id="KW-1185">Reference proteome</keyword>
<dbReference type="AlphaFoldDB" id="A0A9P7ZLF7"/>
<comment type="caution">
    <text evidence="2">The sequence shown here is derived from an EMBL/GenBank/DDBJ whole genome shotgun (WGS) entry which is preliminary data.</text>
</comment>
<proteinExistence type="predicted"/>
<reference evidence="2" key="1">
    <citation type="journal article" date="2021" name="IMA Fungus">
        <title>Genomic characterization of three marine fungi, including Emericellopsis atlantica sp. nov. with signatures of a generalist lifestyle and marine biomass degradation.</title>
        <authorList>
            <person name="Hagestad O.C."/>
            <person name="Hou L."/>
            <person name="Andersen J.H."/>
            <person name="Hansen E.H."/>
            <person name="Altermark B."/>
            <person name="Li C."/>
            <person name="Kuhnert E."/>
            <person name="Cox R.J."/>
            <person name="Crous P.W."/>
            <person name="Spatafora J.W."/>
            <person name="Lail K."/>
            <person name="Amirebrahimi M."/>
            <person name="Lipzen A."/>
            <person name="Pangilinan J."/>
            <person name="Andreopoulos W."/>
            <person name="Hayes R.D."/>
            <person name="Ng V."/>
            <person name="Grigoriev I.V."/>
            <person name="Jackson S.A."/>
            <person name="Sutton T.D.S."/>
            <person name="Dobson A.D.W."/>
            <person name="Rama T."/>
        </authorList>
    </citation>
    <scope>NUCLEOTIDE SEQUENCE</scope>
    <source>
        <strain evidence="2">TS7</strain>
    </source>
</reference>